<protein>
    <submittedName>
        <fullName evidence="1">Phosphohistidine phosphatase</fullName>
        <ecNumber evidence="1">3.1.3.-</ecNumber>
    </submittedName>
</protein>
<dbReference type="CDD" id="cd07067">
    <property type="entry name" value="HP_PGM_like"/>
    <property type="match status" value="1"/>
</dbReference>
<evidence type="ECO:0000313" key="2">
    <source>
        <dbReference type="Proteomes" id="UP000588068"/>
    </source>
</evidence>
<proteinExistence type="predicted"/>
<evidence type="ECO:0000313" key="1">
    <source>
        <dbReference type="EMBL" id="MBB6091513.1"/>
    </source>
</evidence>
<organism evidence="1 2">
    <name type="scientific">Povalibacter uvarum</name>
    <dbReference type="NCBI Taxonomy" id="732238"/>
    <lineage>
        <taxon>Bacteria</taxon>
        <taxon>Pseudomonadati</taxon>
        <taxon>Pseudomonadota</taxon>
        <taxon>Gammaproteobacteria</taxon>
        <taxon>Steroidobacterales</taxon>
        <taxon>Steroidobacteraceae</taxon>
        <taxon>Povalibacter</taxon>
    </lineage>
</organism>
<dbReference type="InterPro" id="IPR029033">
    <property type="entry name" value="His_PPase_superfam"/>
</dbReference>
<comment type="caution">
    <text evidence="1">The sequence shown here is derived from an EMBL/GenBank/DDBJ whole genome shotgun (WGS) entry which is preliminary data.</text>
</comment>
<dbReference type="EC" id="3.1.3.-" evidence="1"/>
<dbReference type="RefSeq" id="WP_184329306.1">
    <property type="nucleotide sequence ID" value="NZ_JACHHZ010000001.1"/>
</dbReference>
<accession>A0A841HFP9</accession>
<gene>
    <name evidence="1" type="ORF">HNQ60_000359</name>
</gene>
<sequence length="164" mass="18183">MLRLTLVRHAKTEPAVAGQEDWDRVLEPRGQRDAPEMARRVKDAYGKPDKVIASPAVRAITTANIMARVLGVTAARIVQDERLYLASPRTMLEVVHESGGAEKHLMIVGHNPGITEFADKLAGERSVDNMPTCAVFSLEFDVTRWDELVWATGVNADFDYPKKA</sequence>
<dbReference type="SUPFAM" id="SSF53254">
    <property type="entry name" value="Phosphoglycerate mutase-like"/>
    <property type="match status" value="1"/>
</dbReference>
<dbReference type="SMART" id="SM00855">
    <property type="entry name" value="PGAM"/>
    <property type="match status" value="1"/>
</dbReference>
<dbReference type="AlphaFoldDB" id="A0A841HFP9"/>
<name>A0A841HFP9_9GAMM</name>
<dbReference type="GO" id="GO:0016787">
    <property type="term" value="F:hydrolase activity"/>
    <property type="evidence" value="ECO:0007669"/>
    <property type="project" value="UniProtKB-KW"/>
</dbReference>
<dbReference type="InterPro" id="IPR013078">
    <property type="entry name" value="His_Pase_superF_clade-1"/>
</dbReference>
<dbReference type="Proteomes" id="UP000588068">
    <property type="component" value="Unassembled WGS sequence"/>
</dbReference>
<reference evidence="1 2" key="1">
    <citation type="submission" date="2020-08" db="EMBL/GenBank/DDBJ databases">
        <title>Genomic Encyclopedia of Type Strains, Phase IV (KMG-IV): sequencing the most valuable type-strain genomes for metagenomic binning, comparative biology and taxonomic classification.</title>
        <authorList>
            <person name="Goeker M."/>
        </authorList>
    </citation>
    <scope>NUCLEOTIDE SEQUENCE [LARGE SCALE GENOMIC DNA]</scope>
    <source>
        <strain evidence="1 2">DSM 26723</strain>
    </source>
</reference>
<dbReference type="PANTHER" id="PTHR47623">
    <property type="entry name" value="OS09G0287300 PROTEIN"/>
    <property type="match status" value="1"/>
</dbReference>
<dbReference type="EMBL" id="JACHHZ010000001">
    <property type="protein sequence ID" value="MBB6091513.1"/>
    <property type="molecule type" value="Genomic_DNA"/>
</dbReference>
<keyword evidence="1" id="KW-0378">Hydrolase</keyword>
<keyword evidence="2" id="KW-1185">Reference proteome</keyword>
<dbReference type="PANTHER" id="PTHR47623:SF1">
    <property type="entry name" value="OS09G0287300 PROTEIN"/>
    <property type="match status" value="1"/>
</dbReference>
<dbReference type="Gene3D" id="3.40.50.1240">
    <property type="entry name" value="Phosphoglycerate mutase-like"/>
    <property type="match status" value="1"/>
</dbReference>
<dbReference type="Pfam" id="PF00300">
    <property type="entry name" value="His_Phos_1"/>
    <property type="match status" value="1"/>
</dbReference>